<sequence length="213" mass="23286">MDPYKVLGVSPSASEDEIKRAYRDLARKYHPDNYINNPLADLAKEKMQEINDAYDTIMKQRQNGGTGSSYSQQSSSGGAYTGAASNGGFNGYSSSYSGSNAGVYVQVRNAINVGNIGMAEELLSRISNRDAEWHFLRSNVCYRKGWFDEAAQEINQACAMAPGNMEYRRMQNVLNNSSVYGGYRPMQQNDAADCCMQLACLNCLCSCCGGGSC</sequence>
<dbReference type="InterPro" id="IPR050817">
    <property type="entry name" value="DjlA_DnaK_co-chaperone"/>
</dbReference>
<dbReference type="InterPro" id="IPR001623">
    <property type="entry name" value="DnaJ_domain"/>
</dbReference>
<dbReference type="CDD" id="cd06257">
    <property type="entry name" value="DnaJ"/>
    <property type="match status" value="1"/>
</dbReference>
<feature type="domain" description="J" evidence="1">
    <location>
        <begin position="2"/>
        <end position="74"/>
    </location>
</feature>
<name>A0ABS6ENI4_9FIRM</name>
<protein>
    <submittedName>
        <fullName evidence="2">J domain-containing protein</fullName>
    </submittedName>
</protein>
<dbReference type="RefSeq" id="WP_216468857.1">
    <property type="nucleotide sequence ID" value="NZ_JAHLQI010000001.1"/>
</dbReference>
<comment type="caution">
    <text evidence="2">The sequence shown here is derived from an EMBL/GenBank/DDBJ whole genome shotgun (WGS) entry which is preliminary data.</text>
</comment>
<accession>A0ABS6ENI4</accession>
<dbReference type="SMART" id="SM00271">
    <property type="entry name" value="DnaJ"/>
    <property type="match status" value="1"/>
</dbReference>
<dbReference type="EMBL" id="JAHLQI010000001">
    <property type="protein sequence ID" value="MBU5489248.1"/>
    <property type="molecule type" value="Genomic_DNA"/>
</dbReference>
<dbReference type="PROSITE" id="PS50076">
    <property type="entry name" value="DNAJ_2"/>
    <property type="match status" value="1"/>
</dbReference>
<evidence type="ECO:0000313" key="2">
    <source>
        <dbReference type="EMBL" id="MBU5489248.1"/>
    </source>
</evidence>
<gene>
    <name evidence="2" type="ORF">KQI75_01165</name>
</gene>
<dbReference type="Proteomes" id="UP000783588">
    <property type="component" value="Unassembled WGS sequence"/>
</dbReference>
<evidence type="ECO:0000313" key="3">
    <source>
        <dbReference type="Proteomes" id="UP000783588"/>
    </source>
</evidence>
<organism evidence="2 3">
    <name type="scientific">Butyricicoccus intestinisimiae</name>
    <dbReference type="NCBI Taxonomy" id="2841509"/>
    <lineage>
        <taxon>Bacteria</taxon>
        <taxon>Bacillati</taxon>
        <taxon>Bacillota</taxon>
        <taxon>Clostridia</taxon>
        <taxon>Eubacteriales</taxon>
        <taxon>Butyricicoccaceae</taxon>
        <taxon>Butyricicoccus</taxon>
    </lineage>
</organism>
<reference evidence="2 3" key="1">
    <citation type="submission" date="2021-06" db="EMBL/GenBank/DDBJ databases">
        <authorList>
            <person name="Sun Q."/>
            <person name="Li D."/>
        </authorList>
    </citation>
    <scope>NUCLEOTIDE SEQUENCE [LARGE SCALE GENOMIC DNA]</scope>
    <source>
        <strain evidence="2 3">MSJd-7</strain>
    </source>
</reference>
<dbReference type="Pfam" id="PF00226">
    <property type="entry name" value="DnaJ"/>
    <property type="match status" value="1"/>
</dbReference>
<keyword evidence="3" id="KW-1185">Reference proteome</keyword>
<evidence type="ECO:0000259" key="1">
    <source>
        <dbReference type="PROSITE" id="PS50076"/>
    </source>
</evidence>
<dbReference type="PANTHER" id="PTHR24074">
    <property type="entry name" value="CO-CHAPERONE PROTEIN DJLA"/>
    <property type="match status" value="1"/>
</dbReference>
<proteinExistence type="predicted"/>